<dbReference type="EMBL" id="CYSA01000003">
    <property type="protein sequence ID" value="CUH62463.1"/>
    <property type="molecule type" value="Genomic_DNA"/>
</dbReference>
<dbReference type="InterPro" id="IPR003718">
    <property type="entry name" value="OsmC/Ohr_fam"/>
</dbReference>
<dbReference type="PANTHER" id="PTHR35368:SF1">
    <property type="entry name" value="HYDROPEROXIDE REDUCTASE"/>
    <property type="match status" value="1"/>
</dbReference>
<reference evidence="1 2" key="1">
    <citation type="submission" date="2015-09" db="EMBL/GenBank/DDBJ databases">
        <authorList>
            <consortium name="Swine Surveillance"/>
        </authorList>
    </citation>
    <scope>NUCLEOTIDE SEQUENCE [LARGE SCALE GENOMIC DNA]</scope>
    <source>
        <strain evidence="1 2">CECT 4357</strain>
    </source>
</reference>
<dbReference type="STRING" id="53501.SAMN04488043_10319"/>
<dbReference type="Gene3D" id="3.30.300.20">
    <property type="match status" value="1"/>
</dbReference>
<dbReference type="Proteomes" id="UP000051587">
    <property type="component" value="Unassembled WGS sequence"/>
</dbReference>
<dbReference type="InterPro" id="IPR052924">
    <property type="entry name" value="OsmC/Ohr_hydroprdx_reductase"/>
</dbReference>
<accession>A0A0P1F4Z4</accession>
<gene>
    <name evidence="1" type="ORF">TG4357_00119</name>
</gene>
<dbReference type="Pfam" id="PF02566">
    <property type="entry name" value="OsmC"/>
    <property type="match status" value="1"/>
</dbReference>
<dbReference type="SUPFAM" id="SSF82784">
    <property type="entry name" value="OsmC-like"/>
    <property type="match status" value="1"/>
</dbReference>
<dbReference type="PANTHER" id="PTHR35368">
    <property type="entry name" value="HYDROPEROXIDE REDUCTASE"/>
    <property type="match status" value="1"/>
</dbReference>
<dbReference type="RefSeq" id="WP_074646778.1">
    <property type="nucleotide sequence ID" value="NZ_CP051181.1"/>
</dbReference>
<organism evidence="1 2">
    <name type="scientific">Thalassovita gelatinovora</name>
    <name type="common">Thalassobius gelatinovorus</name>
    <dbReference type="NCBI Taxonomy" id="53501"/>
    <lineage>
        <taxon>Bacteria</taxon>
        <taxon>Pseudomonadati</taxon>
        <taxon>Pseudomonadota</taxon>
        <taxon>Alphaproteobacteria</taxon>
        <taxon>Rhodobacterales</taxon>
        <taxon>Roseobacteraceae</taxon>
        <taxon>Thalassovita</taxon>
    </lineage>
</organism>
<sequence>MTLDSKHLGHIRSFSDAGSLSALDRQMPLRTRYQSAPDAAWVHDHARTVDAEVPATHPVHAHVVCGEGIPLDIPVSVHKAVGGESDFPCPGEILAAALASCLDTAIRMIANLKGIELAHLEVKVSLGADVRGTLMTGDNVPVGFQSAQIMVDIRSENGVPKAHLNALLDAAERSCVILQTLRAPPSVRIERCVDDHDETDQSLASLRNARKLVMP</sequence>
<dbReference type="InterPro" id="IPR015946">
    <property type="entry name" value="KH_dom-like_a/b"/>
</dbReference>
<dbReference type="OrthoDB" id="9793881at2"/>
<protein>
    <submittedName>
        <fullName evidence="1">OsmC-like protein</fullName>
    </submittedName>
</protein>
<proteinExistence type="predicted"/>
<dbReference type="InterPro" id="IPR036102">
    <property type="entry name" value="OsmC/Ohrsf"/>
</dbReference>
<evidence type="ECO:0000313" key="1">
    <source>
        <dbReference type="EMBL" id="CUH62463.1"/>
    </source>
</evidence>
<keyword evidence="2" id="KW-1185">Reference proteome</keyword>
<evidence type="ECO:0000313" key="2">
    <source>
        <dbReference type="Proteomes" id="UP000051587"/>
    </source>
</evidence>
<name>A0A0P1F4Z4_THAGE</name>
<dbReference type="AlphaFoldDB" id="A0A0P1F4Z4"/>